<organism evidence="1 2">
    <name type="scientific">Natronobacillus azotifigens</name>
    <dbReference type="NCBI Taxonomy" id="472978"/>
    <lineage>
        <taxon>Bacteria</taxon>
        <taxon>Bacillati</taxon>
        <taxon>Bacillota</taxon>
        <taxon>Bacilli</taxon>
        <taxon>Bacillales</taxon>
        <taxon>Bacillaceae</taxon>
        <taxon>Natronobacillus</taxon>
    </lineage>
</organism>
<dbReference type="EMBL" id="JAPRAT010000027">
    <property type="protein sequence ID" value="MCZ0704106.1"/>
    <property type="molecule type" value="Genomic_DNA"/>
</dbReference>
<evidence type="ECO:0000313" key="1">
    <source>
        <dbReference type="EMBL" id="MCZ0704106.1"/>
    </source>
</evidence>
<accession>A0A9J6RED4</accession>
<proteinExistence type="predicted"/>
<dbReference type="Proteomes" id="UP001084197">
    <property type="component" value="Unassembled WGS sequence"/>
</dbReference>
<protein>
    <submittedName>
        <fullName evidence="1">Uncharacterized protein</fullName>
    </submittedName>
</protein>
<gene>
    <name evidence="1" type="ORF">OWO01_12895</name>
</gene>
<comment type="caution">
    <text evidence="1">The sequence shown here is derived from an EMBL/GenBank/DDBJ whole genome shotgun (WGS) entry which is preliminary data.</text>
</comment>
<dbReference type="AlphaFoldDB" id="A0A9J6RED4"/>
<reference evidence="1" key="1">
    <citation type="submission" date="2022-11" db="EMBL/GenBank/DDBJ databases">
        <title>WGS of Natronobacillus azotifigens 24KS-1, an anaerobic diazotrophic haloalkaliphile from soda-rich habitats.</title>
        <authorList>
            <person name="Sorokin D.Y."/>
            <person name="Merkel A.Y."/>
        </authorList>
    </citation>
    <scope>NUCLEOTIDE SEQUENCE</scope>
    <source>
        <strain evidence="1">24KS-1</strain>
    </source>
</reference>
<sequence length="41" mass="4818">MSKKAAITIIAFTDTYQNLSSFTNIDDLNDTVRHYKENFYK</sequence>
<dbReference type="RefSeq" id="WP_268780873.1">
    <property type="nucleotide sequence ID" value="NZ_JAPRAT010000027.1"/>
</dbReference>
<keyword evidence="2" id="KW-1185">Reference proteome</keyword>
<evidence type="ECO:0000313" key="2">
    <source>
        <dbReference type="Proteomes" id="UP001084197"/>
    </source>
</evidence>
<name>A0A9J6RED4_9BACI</name>